<keyword evidence="8" id="KW-0520">NAD</keyword>
<comment type="similarity">
    <text evidence="2">Belongs to the bacterial ring-hydroxylating dioxygenase alpha subunit family.</text>
</comment>
<evidence type="ECO:0000256" key="2">
    <source>
        <dbReference type="ARBA" id="ARBA00008751"/>
    </source>
</evidence>
<evidence type="ECO:0000256" key="3">
    <source>
        <dbReference type="ARBA" id="ARBA00022714"/>
    </source>
</evidence>
<evidence type="ECO:0000313" key="12">
    <source>
        <dbReference type="Proteomes" id="UP000297839"/>
    </source>
</evidence>
<dbReference type="GO" id="GO:0051537">
    <property type="term" value="F:2 iron, 2 sulfur cluster binding"/>
    <property type="evidence" value="ECO:0007669"/>
    <property type="project" value="UniProtKB-KW"/>
</dbReference>
<keyword evidence="5" id="KW-0560">Oxidoreductase</keyword>
<feature type="region of interest" description="Disordered" evidence="9">
    <location>
        <begin position="1"/>
        <end position="29"/>
    </location>
</feature>
<dbReference type="InterPro" id="IPR015879">
    <property type="entry name" value="Ring_hydroxy_dOase_asu_C_dom"/>
</dbReference>
<dbReference type="Gene3D" id="3.90.380.10">
    <property type="entry name" value="Naphthalene 1,2-dioxygenase Alpha Subunit, Chain A, domain 1"/>
    <property type="match status" value="2"/>
</dbReference>
<evidence type="ECO:0000256" key="8">
    <source>
        <dbReference type="ARBA" id="ARBA00023027"/>
    </source>
</evidence>
<dbReference type="InterPro" id="IPR017941">
    <property type="entry name" value="Rieske_2Fe-2S"/>
</dbReference>
<feature type="domain" description="Rieske" evidence="10">
    <location>
        <begin position="100"/>
        <end position="208"/>
    </location>
</feature>
<sequence>MCWRAPKAPSTRRRARRCARPSSPRTTDHLCTTVRRRGGLSPPRRPHMQADLERALIRRALALIDSGGTEAGEPARSPVERYLDPDRHRREVERIFRRYPLAVCPSGALTQAGDTHALDVAGMPLLLARGEDGEVRAFLNACRHRGARLQAPGAGQQRTFVCPYHSWSYRLDGTLRGRPHANGFPHAPAHECSLVRVPASEALGLIWVIPRGVEEGESPELDLSRWLGAFANDLRGWGYDRWLPFHRREFANAANWKIPFEGNLETYHFQYAHRDSIAGLFHDNLLIADQDGLHHRLVLPKRSMASLRELPESEWRIGPHANIIYCFFPATLILHEGDHANAFTVLPEAVDRSRVLGTTLIPELPATEKSRGYWEKNVASFWGALDEDFALGVSQQSTMASGANRELLFGRTEWCSAKFHEDVERLIGVGLG</sequence>
<dbReference type="EMBL" id="SMLK01000001">
    <property type="protein sequence ID" value="TFZ08821.1"/>
    <property type="molecule type" value="Genomic_DNA"/>
</dbReference>
<dbReference type="AlphaFoldDB" id="A0A4Z0CBT2"/>
<organism evidence="11 12">
    <name type="scientific">Ramlibacter humi</name>
    <dbReference type="NCBI Taxonomy" id="2530451"/>
    <lineage>
        <taxon>Bacteria</taxon>
        <taxon>Pseudomonadati</taxon>
        <taxon>Pseudomonadota</taxon>
        <taxon>Betaproteobacteria</taxon>
        <taxon>Burkholderiales</taxon>
        <taxon>Comamonadaceae</taxon>
        <taxon>Ramlibacter</taxon>
    </lineage>
</organism>
<dbReference type="PANTHER" id="PTHR43756:SF5">
    <property type="entry name" value="CHOLINE MONOOXYGENASE, CHLOROPLASTIC"/>
    <property type="match status" value="1"/>
</dbReference>
<dbReference type="PROSITE" id="PS51296">
    <property type="entry name" value="RIESKE"/>
    <property type="match status" value="1"/>
</dbReference>
<comment type="cofactor">
    <cofactor evidence="1">
        <name>Fe cation</name>
        <dbReference type="ChEBI" id="CHEBI:24875"/>
    </cofactor>
</comment>
<keyword evidence="4" id="KW-0479">Metal-binding</keyword>
<dbReference type="PRINTS" id="PR00090">
    <property type="entry name" value="RNGDIOXGNASE"/>
</dbReference>
<protein>
    <recommendedName>
        <fullName evidence="10">Rieske domain-containing protein</fullName>
    </recommendedName>
</protein>
<gene>
    <name evidence="11" type="ORF">EZ216_06675</name>
</gene>
<evidence type="ECO:0000256" key="1">
    <source>
        <dbReference type="ARBA" id="ARBA00001962"/>
    </source>
</evidence>
<proteinExistence type="inferred from homology"/>
<dbReference type="InterPro" id="IPR036922">
    <property type="entry name" value="Rieske_2Fe-2S_sf"/>
</dbReference>
<name>A0A4Z0CBT2_9BURK</name>
<reference evidence="11 12" key="1">
    <citation type="submission" date="2019-03" db="EMBL/GenBank/DDBJ databases">
        <title>Ramlibacter sp. 18x22-1, whole genome shotgun sequence.</title>
        <authorList>
            <person name="Zhang X."/>
            <person name="Feng G."/>
            <person name="Zhu H."/>
        </authorList>
    </citation>
    <scope>NUCLEOTIDE SEQUENCE [LARGE SCALE GENOMIC DNA]</scope>
    <source>
        <strain evidence="11 12">18x22-1</strain>
    </source>
</reference>
<dbReference type="GO" id="GO:0005506">
    <property type="term" value="F:iron ion binding"/>
    <property type="evidence" value="ECO:0007669"/>
    <property type="project" value="InterPro"/>
</dbReference>
<dbReference type="Pfam" id="PF00848">
    <property type="entry name" value="Ring_hydroxyl_A"/>
    <property type="match status" value="1"/>
</dbReference>
<evidence type="ECO:0000313" key="11">
    <source>
        <dbReference type="EMBL" id="TFZ08821.1"/>
    </source>
</evidence>
<dbReference type="PROSITE" id="PS00570">
    <property type="entry name" value="RING_HYDROXYL_ALPHA"/>
    <property type="match status" value="1"/>
</dbReference>
<keyword evidence="12" id="KW-1185">Reference proteome</keyword>
<dbReference type="GO" id="GO:0016491">
    <property type="term" value="F:oxidoreductase activity"/>
    <property type="evidence" value="ECO:0007669"/>
    <property type="project" value="UniProtKB-KW"/>
</dbReference>
<evidence type="ECO:0000256" key="5">
    <source>
        <dbReference type="ARBA" id="ARBA00023002"/>
    </source>
</evidence>
<dbReference type="Gene3D" id="2.102.10.10">
    <property type="entry name" value="Rieske [2Fe-2S] iron-sulphur domain"/>
    <property type="match status" value="1"/>
</dbReference>
<evidence type="ECO:0000256" key="9">
    <source>
        <dbReference type="SAM" id="MobiDB-lite"/>
    </source>
</evidence>
<dbReference type="InterPro" id="IPR015881">
    <property type="entry name" value="ARHD_Rieske_2Fe_2S"/>
</dbReference>
<dbReference type="PANTHER" id="PTHR43756">
    <property type="entry name" value="CHOLINE MONOOXYGENASE, CHLOROPLASTIC"/>
    <property type="match status" value="1"/>
</dbReference>
<comment type="caution">
    <text evidence="11">The sequence shown here is derived from an EMBL/GenBank/DDBJ whole genome shotgun (WGS) entry which is preliminary data.</text>
</comment>
<keyword evidence="3" id="KW-0001">2Fe-2S</keyword>
<evidence type="ECO:0000256" key="4">
    <source>
        <dbReference type="ARBA" id="ARBA00022723"/>
    </source>
</evidence>
<evidence type="ECO:0000256" key="6">
    <source>
        <dbReference type="ARBA" id="ARBA00023004"/>
    </source>
</evidence>
<dbReference type="CDD" id="cd03469">
    <property type="entry name" value="Rieske_RO_Alpha_N"/>
    <property type="match status" value="1"/>
</dbReference>
<evidence type="ECO:0000259" key="10">
    <source>
        <dbReference type="PROSITE" id="PS51296"/>
    </source>
</evidence>
<evidence type="ECO:0000256" key="7">
    <source>
        <dbReference type="ARBA" id="ARBA00023014"/>
    </source>
</evidence>
<keyword evidence="6" id="KW-0408">Iron</keyword>
<keyword evidence="7" id="KW-0411">Iron-sulfur</keyword>
<dbReference type="Pfam" id="PF00355">
    <property type="entry name" value="Rieske"/>
    <property type="match status" value="1"/>
</dbReference>
<dbReference type="OrthoDB" id="9790995at2"/>
<dbReference type="SUPFAM" id="SSF50022">
    <property type="entry name" value="ISP domain"/>
    <property type="match status" value="1"/>
</dbReference>
<feature type="compositionally biased region" description="Basic residues" evidence="9">
    <location>
        <begin position="10"/>
        <end position="19"/>
    </location>
</feature>
<dbReference type="SUPFAM" id="SSF55961">
    <property type="entry name" value="Bet v1-like"/>
    <property type="match status" value="1"/>
</dbReference>
<dbReference type="InterPro" id="IPR001663">
    <property type="entry name" value="Rng_hydr_dOase-A"/>
</dbReference>
<accession>A0A4Z0CBT2</accession>
<dbReference type="Proteomes" id="UP000297839">
    <property type="component" value="Unassembled WGS sequence"/>
</dbReference>